<reference evidence="3" key="1">
    <citation type="submission" date="2020-11" db="EMBL/GenBank/DDBJ databases">
        <authorList>
            <consortium name="DOE Joint Genome Institute"/>
            <person name="Ahrendt S."/>
            <person name="Riley R."/>
            <person name="Andreopoulos W."/>
            <person name="Labutti K."/>
            <person name="Pangilinan J."/>
            <person name="Ruiz-Duenas F.J."/>
            <person name="Barrasa J.M."/>
            <person name="Sanchez-Garcia M."/>
            <person name="Camarero S."/>
            <person name="Miyauchi S."/>
            <person name="Serrano A."/>
            <person name="Linde D."/>
            <person name="Babiker R."/>
            <person name="Drula E."/>
            <person name="Ayuso-Fernandez I."/>
            <person name="Pacheco R."/>
            <person name="Padilla G."/>
            <person name="Ferreira P."/>
            <person name="Barriuso J."/>
            <person name="Kellner H."/>
            <person name="Castanera R."/>
            <person name="Alfaro M."/>
            <person name="Ramirez L."/>
            <person name="Pisabarro A.G."/>
            <person name="Kuo A."/>
            <person name="Tritt A."/>
            <person name="Lipzen A."/>
            <person name="He G."/>
            <person name="Yan M."/>
            <person name="Ng V."/>
            <person name="Cullen D."/>
            <person name="Martin F."/>
            <person name="Rosso M.-N."/>
            <person name="Henrissat B."/>
            <person name="Hibbett D."/>
            <person name="Martinez A.T."/>
            <person name="Grigoriev I.V."/>
        </authorList>
    </citation>
    <scope>NUCLEOTIDE SEQUENCE</scope>
    <source>
        <strain evidence="3">CBS 506.95</strain>
    </source>
</reference>
<feature type="transmembrane region" description="Helical" evidence="1">
    <location>
        <begin position="229"/>
        <end position="250"/>
    </location>
</feature>
<dbReference type="Proteomes" id="UP000807306">
    <property type="component" value="Unassembled WGS sequence"/>
</dbReference>
<keyword evidence="1" id="KW-0472">Membrane</keyword>
<feature type="transmembrane region" description="Helical" evidence="1">
    <location>
        <begin position="73"/>
        <end position="93"/>
    </location>
</feature>
<accession>A0A9P6JQM8</accession>
<evidence type="ECO:0000313" key="3">
    <source>
        <dbReference type="EMBL" id="KAF9529832.1"/>
    </source>
</evidence>
<keyword evidence="1" id="KW-0812">Transmembrane</keyword>
<feature type="transmembrane region" description="Helical" evidence="1">
    <location>
        <begin position="154"/>
        <end position="176"/>
    </location>
</feature>
<comment type="caution">
    <text evidence="3">The sequence shown here is derived from an EMBL/GenBank/DDBJ whole genome shotgun (WGS) entry which is preliminary data.</text>
</comment>
<organism evidence="3 4">
    <name type="scientific">Crepidotus variabilis</name>
    <dbReference type="NCBI Taxonomy" id="179855"/>
    <lineage>
        <taxon>Eukaryota</taxon>
        <taxon>Fungi</taxon>
        <taxon>Dikarya</taxon>
        <taxon>Basidiomycota</taxon>
        <taxon>Agaricomycotina</taxon>
        <taxon>Agaricomycetes</taxon>
        <taxon>Agaricomycetidae</taxon>
        <taxon>Agaricales</taxon>
        <taxon>Agaricineae</taxon>
        <taxon>Crepidotaceae</taxon>
        <taxon>Crepidotus</taxon>
    </lineage>
</organism>
<dbReference type="EMBL" id="MU157843">
    <property type="protein sequence ID" value="KAF9529832.1"/>
    <property type="molecule type" value="Genomic_DNA"/>
</dbReference>
<evidence type="ECO:0000313" key="4">
    <source>
        <dbReference type="Proteomes" id="UP000807306"/>
    </source>
</evidence>
<keyword evidence="1" id="KW-1133">Transmembrane helix</keyword>
<dbReference type="OrthoDB" id="3229610at2759"/>
<feature type="transmembrane region" description="Helical" evidence="1">
    <location>
        <begin position="12"/>
        <end position="29"/>
    </location>
</feature>
<name>A0A9P6JQM8_9AGAR</name>
<sequence>MEVVAGSFGYTRIWAEFLAMSSSVFRLLYRYRRGIIWWDDIVALIALVVALPFFFTTYVMLLDPPLSPSTRVFLTWMMQITFNTSESATRISWALSIARVVPPQNTIFKTLNNLAIVFGFFWVGTIASLAMMCTGDSSWRNHPPYLCPATPSGAAFPFASAIGADLTLALIPLRLFWNVHLPNAARRLILTGFTAGSIVVPSAMVAVTACMLPNGHFTPAGVIDEYLCMHIALICCFIGCNTLVMLTYCYQLWYRSNPEVLDQISAISNPPNIVFAFTSGSNSPDVVPTSSGNPQNNSTALNQLAEHFSELTTLSTGPYLRSEIGSWNANFSLESRKRSI</sequence>
<evidence type="ECO:0000259" key="2">
    <source>
        <dbReference type="Pfam" id="PF20684"/>
    </source>
</evidence>
<evidence type="ECO:0000256" key="1">
    <source>
        <dbReference type="SAM" id="Phobius"/>
    </source>
</evidence>
<feature type="transmembrane region" description="Helical" evidence="1">
    <location>
        <begin position="41"/>
        <end position="61"/>
    </location>
</feature>
<feature type="domain" description="Rhodopsin" evidence="2">
    <location>
        <begin position="26"/>
        <end position="211"/>
    </location>
</feature>
<keyword evidence="4" id="KW-1185">Reference proteome</keyword>
<feature type="transmembrane region" description="Helical" evidence="1">
    <location>
        <begin position="114"/>
        <end position="134"/>
    </location>
</feature>
<gene>
    <name evidence="3" type="ORF">CPB83DRAFT_851650</name>
</gene>
<dbReference type="InterPro" id="IPR049326">
    <property type="entry name" value="Rhodopsin_dom_fungi"/>
</dbReference>
<dbReference type="Pfam" id="PF20684">
    <property type="entry name" value="Fung_rhodopsin"/>
    <property type="match status" value="1"/>
</dbReference>
<dbReference type="AlphaFoldDB" id="A0A9P6JQM8"/>
<proteinExistence type="predicted"/>
<feature type="transmembrane region" description="Helical" evidence="1">
    <location>
        <begin position="188"/>
        <end position="209"/>
    </location>
</feature>
<protein>
    <recommendedName>
        <fullName evidence="2">Rhodopsin domain-containing protein</fullName>
    </recommendedName>
</protein>